<evidence type="ECO:0000313" key="2">
    <source>
        <dbReference type="EMBL" id="MBB6145089.1"/>
    </source>
</evidence>
<keyword evidence="3" id="KW-1185">Reference proteome</keyword>
<dbReference type="EMBL" id="JACHEK010000006">
    <property type="protein sequence ID" value="MBB6145089.1"/>
    <property type="molecule type" value="Genomic_DNA"/>
</dbReference>
<gene>
    <name evidence="2" type="ORF">HNQ77_003047</name>
</gene>
<dbReference type="InterPro" id="IPR036237">
    <property type="entry name" value="Xyl_isomerase-like_sf"/>
</dbReference>
<keyword evidence="2" id="KW-0413">Isomerase</keyword>
<dbReference type="AlphaFoldDB" id="A0A841JZF7"/>
<dbReference type="PROSITE" id="PS51318">
    <property type="entry name" value="TAT"/>
    <property type="match status" value="1"/>
</dbReference>
<name>A0A841JZF7_9BACT</name>
<dbReference type="InterPro" id="IPR013022">
    <property type="entry name" value="Xyl_isomerase-like_TIM-brl"/>
</dbReference>
<dbReference type="InterPro" id="IPR050312">
    <property type="entry name" value="IolE/XylAMocC-like"/>
</dbReference>
<proteinExistence type="predicted"/>
<dbReference type="OrthoDB" id="9798407at2"/>
<organism evidence="2 3">
    <name type="scientific">Silvibacterium bohemicum</name>
    <dbReference type="NCBI Taxonomy" id="1577686"/>
    <lineage>
        <taxon>Bacteria</taxon>
        <taxon>Pseudomonadati</taxon>
        <taxon>Acidobacteriota</taxon>
        <taxon>Terriglobia</taxon>
        <taxon>Terriglobales</taxon>
        <taxon>Acidobacteriaceae</taxon>
        <taxon>Silvibacterium</taxon>
    </lineage>
</organism>
<dbReference type="Proteomes" id="UP000538666">
    <property type="component" value="Unassembled WGS sequence"/>
</dbReference>
<reference evidence="2 3" key="1">
    <citation type="submission" date="2020-08" db="EMBL/GenBank/DDBJ databases">
        <title>Genomic Encyclopedia of Type Strains, Phase IV (KMG-IV): sequencing the most valuable type-strain genomes for metagenomic binning, comparative biology and taxonomic classification.</title>
        <authorList>
            <person name="Goeker M."/>
        </authorList>
    </citation>
    <scope>NUCLEOTIDE SEQUENCE [LARGE SCALE GENOMIC DNA]</scope>
    <source>
        <strain evidence="2 3">DSM 103733</strain>
    </source>
</reference>
<accession>A0A841JZF7</accession>
<dbReference type="GO" id="GO:0016853">
    <property type="term" value="F:isomerase activity"/>
    <property type="evidence" value="ECO:0007669"/>
    <property type="project" value="UniProtKB-KW"/>
</dbReference>
<dbReference type="Gene3D" id="3.20.20.150">
    <property type="entry name" value="Divalent-metal-dependent TIM barrel enzymes"/>
    <property type="match status" value="1"/>
</dbReference>
<dbReference type="PANTHER" id="PTHR12110">
    <property type="entry name" value="HYDROXYPYRUVATE ISOMERASE"/>
    <property type="match status" value="1"/>
</dbReference>
<sequence length="310" mass="34366">MLKHSRRNFLKTGTVSLLYGSALLQSAEAFAKALKVPLGLQLYSVRQQLPTDYDGTLKQIGALGYREVEAAGYFNHSAAEVKQALSGAGLSLVSAHYSSDDLHKQFDQILAFNKELGVGHIVCSFPGFKDPSRVKNLSGRERLHAFTLEDWRWNAEQFNMLGEKVSAAGMKFGYHNHFLEFKQVDGVTPLDEIIRLTDPANVTFEMDCGWVIVGGGNPVDFLKKYPTRISMLHVKDFKNIEPQSNANSGAETPPTVTELGQGTIDYAPIFKAAAKAGHIRHIFVEQEAFDMPPMESLKIDADYMRKLGVV</sequence>
<evidence type="ECO:0000313" key="3">
    <source>
        <dbReference type="Proteomes" id="UP000538666"/>
    </source>
</evidence>
<dbReference type="Pfam" id="PF01261">
    <property type="entry name" value="AP_endonuc_2"/>
    <property type="match status" value="1"/>
</dbReference>
<protein>
    <submittedName>
        <fullName evidence="2">Sugar phosphate isomerase/epimerase</fullName>
    </submittedName>
</protein>
<feature type="domain" description="Xylose isomerase-like TIM barrel" evidence="1">
    <location>
        <begin position="62"/>
        <end position="306"/>
    </location>
</feature>
<dbReference type="RefSeq" id="WP_050061771.1">
    <property type="nucleotide sequence ID" value="NZ_JACHEK010000006.1"/>
</dbReference>
<dbReference type="InterPro" id="IPR006311">
    <property type="entry name" value="TAT_signal"/>
</dbReference>
<comment type="caution">
    <text evidence="2">The sequence shown here is derived from an EMBL/GenBank/DDBJ whole genome shotgun (WGS) entry which is preliminary data.</text>
</comment>
<evidence type="ECO:0000259" key="1">
    <source>
        <dbReference type="Pfam" id="PF01261"/>
    </source>
</evidence>
<dbReference type="SUPFAM" id="SSF51658">
    <property type="entry name" value="Xylose isomerase-like"/>
    <property type="match status" value="1"/>
</dbReference>
<dbReference type="PANTHER" id="PTHR12110:SF41">
    <property type="entry name" value="INOSOSE DEHYDRATASE"/>
    <property type="match status" value="1"/>
</dbReference>